<evidence type="ECO:0000313" key="2">
    <source>
        <dbReference type="Proteomes" id="UP000829116"/>
    </source>
</evidence>
<gene>
    <name evidence="1" type="ORF">MNY72_05605</name>
</gene>
<reference evidence="1" key="1">
    <citation type="submission" date="2022-03" db="EMBL/GenBank/DDBJ databases">
        <title>ESBL-producing Moellerella wisconsensis and Escherichia marmotae isolated from wild game meat.</title>
        <authorList>
            <person name="Biggel M."/>
        </authorList>
    </citation>
    <scope>NUCLEOTIDE SEQUENCE</scope>
    <source>
        <strain evidence="1">W51</strain>
    </source>
</reference>
<sequence>MLLEDTGCIIIYDYTVSFEVKWHNSLSGWQSTAINTKPSPVSYDRTVYLDMPTWTLIDDPAEV</sequence>
<dbReference type="RefSeq" id="WP_241542679.1">
    <property type="nucleotide sequence ID" value="NZ_CAWQWN010000001.1"/>
</dbReference>
<proteinExistence type="predicted"/>
<dbReference type="AlphaFoldDB" id="A0A9Q8Q4F6"/>
<protein>
    <submittedName>
        <fullName evidence="1">Uncharacterized protein</fullName>
    </submittedName>
</protein>
<name>A0A9Q8Q4F6_9GAMM</name>
<accession>A0A9Q8Q4F6</accession>
<dbReference type="Proteomes" id="UP000829116">
    <property type="component" value="Chromosome"/>
</dbReference>
<organism evidence="1 2">
    <name type="scientific">Moellerella wisconsensis</name>
    <dbReference type="NCBI Taxonomy" id="158849"/>
    <lineage>
        <taxon>Bacteria</taxon>
        <taxon>Pseudomonadati</taxon>
        <taxon>Pseudomonadota</taxon>
        <taxon>Gammaproteobacteria</taxon>
        <taxon>Enterobacterales</taxon>
        <taxon>Morganellaceae</taxon>
        <taxon>Moellerella</taxon>
    </lineage>
</organism>
<dbReference type="EMBL" id="CP093245">
    <property type="protein sequence ID" value="UNH31771.1"/>
    <property type="molecule type" value="Genomic_DNA"/>
</dbReference>
<evidence type="ECO:0000313" key="1">
    <source>
        <dbReference type="EMBL" id="UNH31771.1"/>
    </source>
</evidence>